<accession>A0A930FNS9</accession>
<evidence type="ECO:0000256" key="1">
    <source>
        <dbReference type="SAM" id="MobiDB-lite"/>
    </source>
</evidence>
<sequence>MKKSILAAGISFLLVFPGAAAEPTTLNGRMERVEDVLYGETRSGSLTERITSADNLIYGTGSSTGVGLDDRVGNLYADVVNSGNDAAPSISSRTNALEYYLTDEIKREPLAGRIGDMEKSVFGSVKSGALDKRTAELEKAIYGDQHSEMKDVVLPEKTVFKISLNDNISSKTNLVGDPVEFTVQEDVKVGDILVLPRGSRGSGVVTKVSRPKSFGRSGKLDISFDQVFSLDDEPIPTVLGPEAKDKLKMEAAAVGASTIGALALGPVGLVGGFFVKGKDVELPAGSELYIQTQKDVTTKGLVTASGAPNMVLRKRVAKSAVAGEAGSTMASDAGSSVNTVENMRNELKFVNEDGDEIDTKTKTVKSDAEETKADVSGTAEKAADEGEENASVVIVRNE</sequence>
<organism evidence="3 4">
    <name type="scientific">Dialister invisus</name>
    <dbReference type="NCBI Taxonomy" id="218538"/>
    <lineage>
        <taxon>Bacteria</taxon>
        <taxon>Bacillati</taxon>
        <taxon>Bacillota</taxon>
        <taxon>Negativicutes</taxon>
        <taxon>Veillonellales</taxon>
        <taxon>Veillonellaceae</taxon>
        <taxon>Dialister</taxon>
    </lineage>
</organism>
<dbReference type="RefSeq" id="WP_276638955.1">
    <property type="nucleotide sequence ID" value="NZ_JBGKID010000001.1"/>
</dbReference>
<comment type="caution">
    <text evidence="3">The sequence shown here is derived from an EMBL/GenBank/DDBJ whole genome shotgun (WGS) entry which is preliminary data.</text>
</comment>
<proteinExistence type="predicted"/>
<feature type="compositionally biased region" description="Basic and acidic residues" evidence="1">
    <location>
        <begin position="359"/>
        <end position="373"/>
    </location>
</feature>
<keyword evidence="2" id="KW-0732">Signal</keyword>
<dbReference type="AlphaFoldDB" id="A0A930FNS9"/>
<feature type="chain" id="PRO_5038061126" description="PEGA domain-containing protein" evidence="2">
    <location>
        <begin position="22"/>
        <end position="398"/>
    </location>
</feature>
<evidence type="ECO:0000256" key="2">
    <source>
        <dbReference type="SAM" id="SignalP"/>
    </source>
</evidence>
<evidence type="ECO:0000313" key="4">
    <source>
        <dbReference type="Proteomes" id="UP000757890"/>
    </source>
</evidence>
<reference evidence="3" key="1">
    <citation type="submission" date="2020-04" db="EMBL/GenBank/DDBJ databases">
        <title>Deep metagenomics examines the oral microbiome during advanced dental caries in children, revealing novel taxa and co-occurrences with host molecules.</title>
        <authorList>
            <person name="Baker J.L."/>
            <person name="Morton J.T."/>
            <person name="Dinis M."/>
            <person name="Alvarez R."/>
            <person name="Tran N.C."/>
            <person name="Knight R."/>
            <person name="Edlund A."/>
        </authorList>
    </citation>
    <scope>NUCLEOTIDE SEQUENCE</scope>
    <source>
        <strain evidence="3">JCVI_32_bin.14</strain>
    </source>
</reference>
<feature type="signal peptide" evidence="2">
    <location>
        <begin position="1"/>
        <end position="21"/>
    </location>
</feature>
<name>A0A930FNS9_9FIRM</name>
<feature type="region of interest" description="Disordered" evidence="1">
    <location>
        <begin position="359"/>
        <end position="398"/>
    </location>
</feature>
<protein>
    <recommendedName>
        <fullName evidence="5">PEGA domain-containing protein</fullName>
    </recommendedName>
</protein>
<dbReference type="EMBL" id="JABZMK010000007">
    <property type="protein sequence ID" value="MBF1128969.1"/>
    <property type="molecule type" value="Genomic_DNA"/>
</dbReference>
<dbReference type="Proteomes" id="UP000757890">
    <property type="component" value="Unassembled WGS sequence"/>
</dbReference>
<evidence type="ECO:0000313" key="3">
    <source>
        <dbReference type="EMBL" id="MBF1128969.1"/>
    </source>
</evidence>
<gene>
    <name evidence="3" type="ORF">HXL70_02860</name>
</gene>
<evidence type="ECO:0008006" key="5">
    <source>
        <dbReference type="Google" id="ProtNLM"/>
    </source>
</evidence>